<accession>A0A5R8MI80</accession>
<evidence type="ECO:0000256" key="1">
    <source>
        <dbReference type="SAM" id="Coils"/>
    </source>
</evidence>
<protein>
    <submittedName>
        <fullName evidence="2">Uncharacterized protein</fullName>
    </submittedName>
</protein>
<name>A0A5R8MI80_9GAMM</name>
<organism evidence="2 3">
    <name type="scientific">Halomonas urmiana</name>
    <dbReference type="NCBI Taxonomy" id="490901"/>
    <lineage>
        <taxon>Bacteria</taxon>
        <taxon>Pseudomonadati</taxon>
        <taxon>Pseudomonadota</taxon>
        <taxon>Gammaproteobacteria</taxon>
        <taxon>Oceanospirillales</taxon>
        <taxon>Halomonadaceae</taxon>
        <taxon>Halomonas</taxon>
    </lineage>
</organism>
<evidence type="ECO:0000313" key="3">
    <source>
        <dbReference type="Proteomes" id="UP000306973"/>
    </source>
</evidence>
<dbReference type="RefSeq" id="WP_138181070.1">
    <property type="nucleotide sequence ID" value="NZ_VBUI01000010.1"/>
</dbReference>
<evidence type="ECO:0000313" key="2">
    <source>
        <dbReference type="EMBL" id="TLF51653.1"/>
    </source>
</evidence>
<comment type="caution">
    <text evidence="2">The sequence shown here is derived from an EMBL/GenBank/DDBJ whole genome shotgun (WGS) entry which is preliminary data.</text>
</comment>
<reference evidence="2 3" key="1">
    <citation type="journal article" date="2007" name="Int. J. Syst. Evol. Microbiol.">
        <title>Halomonas saccharevitans sp. nov., Halomonas arcis sp. nov. and Halomonas subterranea sp. nov., halophilic bacteria isolated from hypersaline environments of China.</title>
        <authorList>
            <person name="Xu X.W."/>
            <person name="Wu Y.H."/>
            <person name="Zhou Z."/>
            <person name="Wang C.S."/>
            <person name="Zhou Y.G."/>
            <person name="Zhang H.B."/>
            <person name="Wang Y."/>
            <person name="Wu M."/>
        </authorList>
    </citation>
    <scope>NUCLEOTIDE SEQUENCE [LARGE SCALE GENOMIC DNA]</scope>
    <source>
        <strain evidence="2 3">TBZ3</strain>
    </source>
</reference>
<keyword evidence="1" id="KW-0175">Coiled coil</keyword>
<dbReference type="AlphaFoldDB" id="A0A5R8MI80"/>
<proteinExistence type="predicted"/>
<keyword evidence="3" id="KW-1185">Reference proteome</keyword>
<feature type="coiled-coil region" evidence="1">
    <location>
        <begin position="211"/>
        <end position="253"/>
    </location>
</feature>
<sequence length="265" mass="29541">MNYDLKNIDVADMTDDFNAEEPTYLITADVYAGDNVLGHVEEFVKQGYVYREGMGRDYQGWEVDTSADSAFGVGNNDHILEGLDYEDREEFIEKVILLLQEAVDKELNIGYLDLSPALPGAQAIAKEIKDFVFEPGCNSGHGEYKAVIQIGSIEFIVDDLFYEYGEDAPGGHGSKIGIIRSSGCDIYDDSCKKIQMAAQSVGLTGVIELGEGDIEEIMNELESQIEDFVEENYDQTIKAMREAERSMEKHEDIGQCSQWGDVYGM</sequence>
<dbReference type="Proteomes" id="UP000306973">
    <property type="component" value="Unassembled WGS sequence"/>
</dbReference>
<dbReference type="EMBL" id="VBUI01000010">
    <property type="protein sequence ID" value="TLF51653.1"/>
    <property type="molecule type" value="Genomic_DNA"/>
</dbReference>
<gene>
    <name evidence="2" type="ORF">FEI13_08275</name>
</gene>